<feature type="domain" description="Methyltransferase type 11" evidence="1">
    <location>
        <begin position="151"/>
        <end position="196"/>
    </location>
</feature>
<dbReference type="AlphaFoldDB" id="A0A8T2PGE0"/>
<dbReference type="InterPro" id="IPR029063">
    <property type="entry name" value="SAM-dependent_MTases_sf"/>
</dbReference>
<dbReference type="GO" id="GO:0008757">
    <property type="term" value="F:S-adenosylmethionine-dependent methyltransferase activity"/>
    <property type="evidence" value="ECO:0007669"/>
    <property type="project" value="InterPro"/>
</dbReference>
<dbReference type="Pfam" id="PF08241">
    <property type="entry name" value="Methyltransf_11"/>
    <property type="match status" value="1"/>
</dbReference>
<dbReference type="OrthoDB" id="506498at2759"/>
<sequence length="354" mass="39327">MTHRLFEEKHHASLYQRYRFIPPDAVKELVLQYLDKKKGQPHMLAVDLGCGTGQNTRLLAPHFQQVVGIDISECQLEEARAVPGLPNITYRSVWEMLAGYRQPVQPVWFLLKPLPCAHGGCYGNGLNERSTRPGNHIALTVMQSPWKNSPVGAAEELPFADGSVDLLTAASAAHWFHPERFLKEAGRILRPRGCMALLGYTDNLGIHYSSCGDRLSRIYTEVRGLRKAGSGPASRILHGLFKPLIGCGVMRDAQFGAALMREFLSPYTSSQVAVANSRLQELFDSIPFPDKERYLRIPVFPCSSHLGGLQENTGQVNSANTGLHRFLEEMGASSPDTVMEVQLKYFCVLACKPH</sequence>
<gene>
    <name evidence="3" type="ORF">JZ751_029029</name>
</gene>
<proteinExistence type="predicted"/>
<dbReference type="InterPro" id="IPR041698">
    <property type="entry name" value="Methyltransf_25"/>
</dbReference>
<evidence type="ECO:0000259" key="1">
    <source>
        <dbReference type="Pfam" id="PF08241"/>
    </source>
</evidence>
<evidence type="ECO:0000313" key="4">
    <source>
        <dbReference type="Proteomes" id="UP000824540"/>
    </source>
</evidence>
<organism evidence="3 4">
    <name type="scientific">Albula glossodonta</name>
    <name type="common">roundjaw bonefish</name>
    <dbReference type="NCBI Taxonomy" id="121402"/>
    <lineage>
        <taxon>Eukaryota</taxon>
        <taxon>Metazoa</taxon>
        <taxon>Chordata</taxon>
        <taxon>Craniata</taxon>
        <taxon>Vertebrata</taxon>
        <taxon>Euteleostomi</taxon>
        <taxon>Actinopterygii</taxon>
        <taxon>Neopterygii</taxon>
        <taxon>Teleostei</taxon>
        <taxon>Albuliformes</taxon>
        <taxon>Albulidae</taxon>
        <taxon>Albula</taxon>
    </lineage>
</organism>
<dbReference type="InterPro" id="IPR051052">
    <property type="entry name" value="Diverse_substrate_MTase"/>
</dbReference>
<protein>
    <recommendedName>
        <fullName evidence="5">Methyltransferase type 11 domain-containing protein</fullName>
    </recommendedName>
</protein>
<dbReference type="Pfam" id="PF13649">
    <property type="entry name" value="Methyltransf_25"/>
    <property type="match status" value="1"/>
</dbReference>
<dbReference type="Proteomes" id="UP000824540">
    <property type="component" value="Unassembled WGS sequence"/>
</dbReference>
<evidence type="ECO:0008006" key="5">
    <source>
        <dbReference type="Google" id="ProtNLM"/>
    </source>
</evidence>
<reference evidence="3" key="1">
    <citation type="thesis" date="2021" institute="BYU ScholarsArchive" country="Provo, UT, USA">
        <title>Applications of and Algorithms for Genome Assembly and Genomic Analyses with an Emphasis on Marine Teleosts.</title>
        <authorList>
            <person name="Pickett B.D."/>
        </authorList>
    </citation>
    <scope>NUCLEOTIDE SEQUENCE</scope>
    <source>
        <strain evidence="3">HI-2016</strain>
    </source>
</reference>
<feature type="domain" description="Methyltransferase" evidence="2">
    <location>
        <begin position="46"/>
        <end position="83"/>
    </location>
</feature>
<evidence type="ECO:0000313" key="3">
    <source>
        <dbReference type="EMBL" id="KAG9348712.1"/>
    </source>
</evidence>
<dbReference type="PANTHER" id="PTHR44942">
    <property type="entry name" value="METHYLTRANSF_11 DOMAIN-CONTAINING PROTEIN"/>
    <property type="match status" value="1"/>
</dbReference>
<comment type="caution">
    <text evidence="3">The sequence shown here is derived from an EMBL/GenBank/DDBJ whole genome shotgun (WGS) entry which is preliminary data.</text>
</comment>
<accession>A0A8T2PGE0</accession>
<dbReference type="EMBL" id="JAFBMS010000010">
    <property type="protein sequence ID" value="KAG9348712.1"/>
    <property type="molecule type" value="Genomic_DNA"/>
</dbReference>
<dbReference type="Gene3D" id="3.40.50.150">
    <property type="entry name" value="Vaccinia Virus protein VP39"/>
    <property type="match status" value="2"/>
</dbReference>
<dbReference type="InterPro" id="IPR013216">
    <property type="entry name" value="Methyltransf_11"/>
</dbReference>
<dbReference type="CDD" id="cd02440">
    <property type="entry name" value="AdoMet_MTases"/>
    <property type="match status" value="1"/>
</dbReference>
<keyword evidence="4" id="KW-1185">Reference proteome</keyword>
<name>A0A8T2PGE0_9TELE</name>
<dbReference type="SUPFAM" id="SSF53335">
    <property type="entry name" value="S-adenosyl-L-methionine-dependent methyltransferases"/>
    <property type="match status" value="1"/>
</dbReference>
<dbReference type="PANTHER" id="PTHR44942:SF6">
    <property type="entry name" value="NOVEL PROTEIN"/>
    <property type="match status" value="1"/>
</dbReference>
<evidence type="ECO:0000259" key="2">
    <source>
        <dbReference type="Pfam" id="PF13649"/>
    </source>
</evidence>